<dbReference type="RefSeq" id="WP_126804328.1">
    <property type="nucleotide sequence ID" value="NZ_PIPL01000003.1"/>
</dbReference>
<evidence type="ECO:0000313" key="2">
    <source>
        <dbReference type="EMBL" id="RUO23907.1"/>
    </source>
</evidence>
<dbReference type="Pfam" id="PF12146">
    <property type="entry name" value="Hydrolase_4"/>
    <property type="match status" value="1"/>
</dbReference>
<dbReference type="InterPro" id="IPR051044">
    <property type="entry name" value="MAG_DAG_Lipase"/>
</dbReference>
<feature type="domain" description="Serine aminopeptidase S33" evidence="1">
    <location>
        <begin position="57"/>
        <end position="317"/>
    </location>
</feature>
<evidence type="ECO:0000313" key="3">
    <source>
        <dbReference type="Proteomes" id="UP000288293"/>
    </source>
</evidence>
<comment type="caution">
    <text evidence="2">The sequence shown here is derived from an EMBL/GenBank/DDBJ whole genome shotgun (WGS) entry which is preliminary data.</text>
</comment>
<name>A0A432W3J7_9GAMM</name>
<organism evidence="2 3">
    <name type="scientific">Aliidiomarina minuta</name>
    <dbReference type="NCBI Taxonomy" id="880057"/>
    <lineage>
        <taxon>Bacteria</taxon>
        <taxon>Pseudomonadati</taxon>
        <taxon>Pseudomonadota</taxon>
        <taxon>Gammaproteobacteria</taxon>
        <taxon>Alteromonadales</taxon>
        <taxon>Idiomarinaceae</taxon>
        <taxon>Aliidiomarina</taxon>
    </lineage>
</organism>
<keyword evidence="3" id="KW-1185">Reference proteome</keyword>
<dbReference type="SUPFAM" id="SSF53474">
    <property type="entry name" value="alpha/beta-Hydrolases"/>
    <property type="match status" value="1"/>
</dbReference>
<sequence>MINDPKQWLLKRPSDDHPEWALWADRELQSFWEQVQEASFTAADEVKLHYAFYQHPKSRGWVVISPGRIECYIKYKELMLEVAAQGYSVATIDHRGQGFSERISDHPQHGHVEHFDDFVRDFADFMLELKALIGEQPCYLLAHSMGGAIGSLYMASYPHPFRAAALSAPMMGVHTQPVPATIVNSFVRLGHWLNAKLAGNRPRYVTGMQDYSDCTFEANELTHSQARYQWFRALYLDNPQVQVGGPTWQWLMQSMEAMEELPRVAPVIKTPLLILQAEQDRIVKPEPQKDFMRLLTHPLSRLQQVRGSYHEILMESDNIREPAIRSIFDFFEQN</sequence>
<proteinExistence type="predicted"/>
<gene>
    <name evidence="2" type="ORF">CWE09_12205</name>
</gene>
<dbReference type="OrthoDB" id="9788260at2"/>
<dbReference type="InterPro" id="IPR029058">
    <property type="entry name" value="AB_hydrolase_fold"/>
</dbReference>
<protein>
    <submittedName>
        <fullName evidence="2">Lysophospholipase</fullName>
    </submittedName>
</protein>
<dbReference type="InterPro" id="IPR022742">
    <property type="entry name" value="Hydrolase_4"/>
</dbReference>
<reference evidence="2 3" key="1">
    <citation type="journal article" date="2011" name="Front. Microbiol.">
        <title>Genomic signatures of strain selection and enhancement in Bacillus atrophaeus var. globigii, a historical biowarfare simulant.</title>
        <authorList>
            <person name="Gibbons H.S."/>
            <person name="Broomall S.M."/>
            <person name="McNew L.A."/>
            <person name="Daligault H."/>
            <person name="Chapman C."/>
            <person name="Bruce D."/>
            <person name="Karavis M."/>
            <person name="Krepps M."/>
            <person name="McGregor P.A."/>
            <person name="Hong C."/>
            <person name="Park K.H."/>
            <person name="Akmal A."/>
            <person name="Feldman A."/>
            <person name="Lin J.S."/>
            <person name="Chang W.E."/>
            <person name="Higgs B.W."/>
            <person name="Demirev P."/>
            <person name="Lindquist J."/>
            <person name="Liem A."/>
            <person name="Fochler E."/>
            <person name="Read T.D."/>
            <person name="Tapia R."/>
            <person name="Johnson S."/>
            <person name="Bishop-Lilly K.A."/>
            <person name="Detter C."/>
            <person name="Han C."/>
            <person name="Sozhamannan S."/>
            <person name="Rosenzweig C.N."/>
            <person name="Skowronski E.W."/>
        </authorList>
    </citation>
    <scope>NUCLEOTIDE SEQUENCE [LARGE SCALE GENOMIC DNA]</scope>
    <source>
        <strain evidence="2 3">MLST1</strain>
    </source>
</reference>
<evidence type="ECO:0000259" key="1">
    <source>
        <dbReference type="Pfam" id="PF12146"/>
    </source>
</evidence>
<dbReference type="EMBL" id="PIPL01000003">
    <property type="protein sequence ID" value="RUO23907.1"/>
    <property type="molecule type" value="Genomic_DNA"/>
</dbReference>
<dbReference type="Gene3D" id="3.40.50.1820">
    <property type="entry name" value="alpha/beta hydrolase"/>
    <property type="match status" value="1"/>
</dbReference>
<dbReference type="AlphaFoldDB" id="A0A432W3J7"/>
<dbReference type="PANTHER" id="PTHR11614">
    <property type="entry name" value="PHOSPHOLIPASE-RELATED"/>
    <property type="match status" value="1"/>
</dbReference>
<accession>A0A432W3J7</accession>
<dbReference type="Proteomes" id="UP000288293">
    <property type="component" value="Unassembled WGS sequence"/>
</dbReference>